<feature type="transmembrane region" description="Helical" evidence="6">
    <location>
        <begin position="563"/>
        <end position="585"/>
    </location>
</feature>
<dbReference type="InterPro" id="IPR020846">
    <property type="entry name" value="MFS_dom"/>
</dbReference>
<sequence length="635" mass="70051">MSKRQFYPPSSENPSSVGTLTIPDGIILASREKPVPDDFGQEPTSAEVVALVGNVLPPANSASIIMDTMTSADIRDTTMTTSTDADLVERNEGELTWGFMVAILAIAIGGSFQSGYQFGWVISSKEIIEKFIRETAFLDNERRFRETKVWIWTSVIAAHALGGILGSMAASSLADKYGRKATVFFNNIWATIGAVLMMVCYSTKIWYFILLARLVFGFNAGITSVLVPVYLTELSPDNLRGTIGTFHQLFISLAILIGDVFSFKGFFGTADKWQQISGLCYFFITAVIIKGSNKMVEMVGIVKRIGEKPGVQFASPAVLARSHRTWTLPRNKHRETLATVVPDARVSFLPVISQLILLKFCPESPHFSLLFEDDETEAEAALNTLRGTPDVQNEIMAIKSEISNSQDEPHAMLGSVFSKELRWATTLSIFLMLMRQLSGMDVALQYRFDVIVAVGLTADGGLWAVCGLLFLSVFTIALSAWLVDSSCFGRRPLLLIGIFGMFFSSVAVVLALVLIENRISIKECRTTGIFFAIVFLISYSLGPGSIPWFYITELYATSARANGMSFACAVGWTINFVIAFIFPIAKERFSSYAFLIFVLPLFASGIISLIHILETKGKSIREIRTELEENRPSCL</sequence>
<proteinExistence type="predicted"/>
<dbReference type="InterPro" id="IPR003663">
    <property type="entry name" value="Sugar/inositol_transpt"/>
</dbReference>
<keyword evidence="9" id="KW-1185">Reference proteome</keyword>
<dbReference type="Pfam" id="PF00083">
    <property type="entry name" value="Sugar_tr"/>
    <property type="match status" value="2"/>
</dbReference>
<dbReference type="PROSITE" id="PS00217">
    <property type="entry name" value="SUGAR_TRANSPORT_2"/>
    <property type="match status" value="1"/>
</dbReference>
<keyword evidence="4 6" id="KW-1133">Transmembrane helix</keyword>
<reference evidence="10" key="1">
    <citation type="submission" date="2016-06" db="UniProtKB">
        <authorList>
            <consortium name="WormBaseParasite"/>
        </authorList>
    </citation>
    <scope>IDENTIFICATION</scope>
</reference>
<evidence type="ECO:0000256" key="1">
    <source>
        <dbReference type="ARBA" id="ARBA00004141"/>
    </source>
</evidence>
<accession>A0A183UW72</accession>
<feature type="transmembrane region" description="Helical" evidence="6">
    <location>
        <begin position="493"/>
        <end position="515"/>
    </location>
</feature>
<feature type="transmembrane region" description="Helical" evidence="6">
    <location>
        <begin position="460"/>
        <end position="481"/>
    </location>
</feature>
<organism evidence="9 10">
    <name type="scientific">Toxocara canis</name>
    <name type="common">Canine roundworm</name>
    <dbReference type="NCBI Taxonomy" id="6265"/>
    <lineage>
        <taxon>Eukaryota</taxon>
        <taxon>Metazoa</taxon>
        <taxon>Ecdysozoa</taxon>
        <taxon>Nematoda</taxon>
        <taxon>Chromadorea</taxon>
        <taxon>Rhabditida</taxon>
        <taxon>Spirurina</taxon>
        <taxon>Ascaridomorpha</taxon>
        <taxon>Ascaridoidea</taxon>
        <taxon>Toxocaridae</taxon>
        <taxon>Toxocara</taxon>
    </lineage>
</organism>
<dbReference type="InterPro" id="IPR005829">
    <property type="entry name" value="Sugar_transporter_CS"/>
</dbReference>
<name>A0A183UW72_TOXCA</name>
<feature type="transmembrane region" description="Helical" evidence="6">
    <location>
        <begin position="205"/>
        <end position="231"/>
    </location>
</feature>
<reference evidence="8 9" key="2">
    <citation type="submission" date="2018-11" db="EMBL/GenBank/DDBJ databases">
        <authorList>
            <consortium name="Pathogen Informatics"/>
        </authorList>
    </citation>
    <scope>NUCLEOTIDE SEQUENCE [LARGE SCALE GENOMIC DNA]</scope>
</reference>
<dbReference type="AlphaFoldDB" id="A0A183UW72"/>
<keyword evidence="3 6" id="KW-0812">Transmembrane</keyword>
<dbReference type="PANTHER" id="PTHR23503">
    <property type="entry name" value="SOLUTE CARRIER FAMILY 2"/>
    <property type="match status" value="1"/>
</dbReference>
<evidence type="ECO:0000256" key="4">
    <source>
        <dbReference type="ARBA" id="ARBA00022989"/>
    </source>
</evidence>
<dbReference type="Proteomes" id="UP000050794">
    <property type="component" value="Unassembled WGS sequence"/>
</dbReference>
<dbReference type="WBParaSite" id="TCNE_0001274201-mRNA-1">
    <property type="protein sequence ID" value="TCNE_0001274201-mRNA-1"/>
    <property type="gene ID" value="TCNE_0001274201"/>
</dbReference>
<comment type="subcellular location">
    <subcellularLocation>
        <location evidence="1">Membrane</location>
        <topology evidence="1">Multi-pass membrane protein</topology>
    </subcellularLocation>
</comment>
<evidence type="ECO:0000256" key="2">
    <source>
        <dbReference type="ARBA" id="ARBA00022448"/>
    </source>
</evidence>
<feature type="transmembrane region" description="Helical" evidence="6">
    <location>
        <begin position="243"/>
        <end position="267"/>
    </location>
</feature>
<dbReference type="Gene3D" id="1.20.1250.20">
    <property type="entry name" value="MFS general substrate transporter like domains"/>
    <property type="match status" value="2"/>
</dbReference>
<keyword evidence="5 6" id="KW-0472">Membrane</keyword>
<dbReference type="PANTHER" id="PTHR23503:SF8">
    <property type="entry name" value="FACILITATED GLUCOSE TRANSPORTER PROTEIN 1"/>
    <property type="match status" value="1"/>
</dbReference>
<evidence type="ECO:0000256" key="3">
    <source>
        <dbReference type="ARBA" id="ARBA00022692"/>
    </source>
</evidence>
<dbReference type="InterPro" id="IPR036259">
    <property type="entry name" value="MFS_trans_sf"/>
</dbReference>
<dbReference type="InterPro" id="IPR045263">
    <property type="entry name" value="GLUT"/>
</dbReference>
<evidence type="ECO:0000313" key="10">
    <source>
        <dbReference type="WBParaSite" id="TCNE_0001274201-mRNA-1"/>
    </source>
</evidence>
<feature type="transmembrane region" description="Helical" evidence="6">
    <location>
        <begin position="591"/>
        <end position="613"/>
    </location>
</feature>
<dbReference type="PROSITE" id="PS50850">
    <property type="entry name" value="MFS"/>
    <property type="match status" value="1"/>
</dbReference>
<dbReference type="InterPro" id="IPR005828">
    <property type="entry name" value="MFS_sugar_transport-like"/>
</dbReference>
<feature type="transmembrane region" description="Helical" evidence="6">
    <location>
        <begin position="149"/>
        <end position="169"/>
    </location>
</feature>
<evidence type="ECO:0000259" key="7">
    <source>
        <dbReference type="PROSITE" id="PS50850"/>
    </source>
</evidence>
<feature type="transmembrane region" description="Helical" evidence="6">
    <location>
        <begin position="527"/>
        <end position="551"/>
    </location>
</feature>
<dbReference type="GO" id="GO:0016020">
    <property type="term" value="C:membrane"/>
    <property type="evidence" value="ECO:0007669"/>
    <property type="project" value="UniProtKB-SubCell"/>
</dbReference>
<gene>
    <name evidence="8" type="ORF">TCNE_LOCUS12742</name>
</gene>
<evidence type="ECO:0000313" key="8">
    <source>
        <dbReference type="EMBL" id="VDM44063.1"/>
    </source>
</evidence>
<dbReference type="SUPFAM" id="SSF103473">
    <property type="entry name" value="MFS general substrate transporter"/>
    <property type="match status" value="2"/>
</dbReference>
<evidence type="ECO:0000256" key="6">
    <source>
        <dbReference type="SAM" id="Phobius"/>
    </source>
</evidence>
<feature type="domain" description="Major facilitator superfamily (MFS) profile" evidence="7">
    <location>
        <begin position="103"/>
        <end position="616"/>
    </location>
</feature>
<evidence type="ECO:0000256" key="5">
    <source>
        <dbReference type="ARBA" id="ARBA00023136"/>
    </source>
</evidence>
<evidence type="ECO:0000313" key="9">
    <source>
        <dbReference type="Proteomes" id="UP000050794"/>
    </source>
</evidence>
<protein>
    <submittedName>
        <fullName evidence="10">MFS domain-containing protein</fullName>
    </submittedName>
</protein>
<dbReference type="PRINTS" id="PR00171">
    <property type="entry name" value="SUGRTRNSPORT"/>
</dbReference>
<feature type="transmembrane region" description="Helical" evidence="6">
    <location>
        <begin position="181"/>
        <end position="199"/>
    </location>
</feature>
<keyword evidence="2" id="KW-0813">Transport</keyword>
<dbReference type="GO" id="GO:0015149">
    <property type="term" value="F:hexose transmembrane transporter activity"/>
    <property type="evidence" value="ECO:0007669"/>
    <property type="project" value="TreeGrafter"/>
</dbReference>
<dbReference type="EMBL" id="UYWY01021405">
    <property type="protein sequence ID" value="VDM44063.1"/>
    <property type="molecule type" value="Genomic_DNA"/>
</dbReference>